<keyword evidence="4" id="KW-0418">Kinase</keyword>
<dbReference type="Pfam" id="PF00069">
    <property type="entry name" value="Pkinase"/>
    <property type="match status" value="1"/>
</dbReference>
<feature type="domain" description="Protein kinase" evidence="3">
    <location>
        <begin position="1"/>
        <end position="248"/>
    </location>
</feature>
<dbReference type="STRING" id="1754190.A0A1Y2FW04"/>
<evidence type="ECO:0000259" key="3">
    <source>
        <dbReference type="PROSITE" id="PS50011"/>
    </source>
</evidence>
<keyword evidence="4" id="KW-0808">Transferase</keyword>
<proteinExistence type="predicted"/>
<dbReference type="GO" id="GO:0004672">
    <property type="term" value="F:protein kinase activity"/>
    <property type="evidence" value="ECO:0007669"/>
    <property type="project" value="InterPro"/>
</dbReference>
<dbReference type="InterPro" id="IPR000719">
    <property type="entry name" value="Prot_kinase_dom"/>
</dbReference>
<accession>A0A1Y2FW04</accession>
<dbReference type="AlphaFoldDB" id="A0A1Y2FW04"/>
<dbReference type="GO" id="GO:0005886">
    <property type="term" value="C:plasma membrane"/>
    <property type="evidence" value="ECO:0007669"/>
    <property type="project" value="TreeGrafter"/>
</dbReference>
<organism evidence="4 5">
    <name type="scientific">Neocallimastix californiae</name>
    <dbReference type="NCBI Taxonomy" id="1754190"/>
    <lineage>
        <taxon>Eukaryota</taxon>
        <taxon>Fungi</taxon>
        <taxon>Fungi incertae sedis</taxon>
        <taxon>Chytridiomycota</taxon>
        <taxon>Chytridiomycota incertae sedis</taxon>
        <taxon>Neocallimastigomycetes</taxon>
        <taxon>Neocallimastigales</taxon>
        <taxon>Neocallimastigaceae</taxon>
        <taxon>Neocallimastix</taxon>
    </lineage>
</organism>
<dbReference type="PROSITE" id="PS50011">
    <property type="entry name" value="PROTEIN_KINASE_DOM"/>
    <property type="match status" value="1"/>
</dbReference>
<name>A0A1Y2FW04_9FUNG</name>
<keyword evidence="5" id="KW-1185">Reference proteome</keyword>
<evidence type="ECO:0000313" key="5">
    <source>
        <dbReference type="Proteomes" id="UP000193920"/>
    </source>
</evidence>
<gene>
    <name evidence="4" type="ORF">LY90DRAFT_2568</name>
</gene>
<keyword evidence="1" id="KW-0547">Nucleotide-binding</keyword>
<dbReference type="PROSITE" id="PS00108">
    <property type="entry name" value="PROTEIN_KINASE_ST"/>
    <property type="match status" value="1"/>
</dbReference>
<dbReference type="Proteomes" id="UP000193920">
    <property type="component" value="Unassembled WGS sequence"/>
</dbReference>
<evidence type="ECO:0000256" key="1">
    <source>
        <dbReference type="ARBA" id="ARBA00022741"/>
    </source>
</evidence>
<evidence type="ECO:0000313" key="4">
    <source>
        <dbReference type="EMBL" id="ORY87366.1"/>
    </source>
</evidence>
<protein>
    <submittedName>
        <fullName evidence="4">Kinase-like protein</fullName>
    </submittedName>
</protein>
<evidence type="ECO:0000256" key="2">
    <source>
        <dbReference type="ARBA" id="ARBA00022840"/>
    </source>
</evidence>
<sequence>MTVLNTIKICDPSDIVRDKDTRKKSFTSTSVLDLVKLDDKEVIIKYLLPRKSMVKEDWPSLLSNEVEKLKELQLEEDSSLVRIRGYIKNIHFDRRNNNFPGLVVDYFSDGNLQTYIESHSNIPWEKRYKIALNITKGLRTLHKYGVYHNDLKISNILMKGDLPYISDYGFTVVNDPCRSNGIYSAPLFLSPVQLEELFLGSKNPTPYNEKDDIYSLSFIFYYLAYLKKPWVSEIKDTSDASLICSILF</sequence>
<keyword evidence="2" id="KW-0067">ATP-binding</keyword>
<dbReference type="InterPro" id="IPR008271">
    <property type="entry name" value="Ser/Thr_kinase_AS"/>
</dbReference>
<dbReference type="EMBL" id="MCOG01000001">
    <property type="protein sequence ID" value="ORY87366.1"/>
    <property type="molecule type" value="Genomic_DNA"/>
</dbReference>
<dbReference type="Gene3D" id="1.10.510.10">
    <property type="entry name" value="Transferase(Phosphotransferase) domain 1"/>
    <property type="match status" value="1"/>
</dbReference>
<dbReference type="InterPro" id="IPR011009">
    <property type="entry name" value="Kinase-like_dom_sf"/>
</dbReference>
<dbReference type="PANTHER" id="PTHR27001">
    <property type="entry name" value="OS01G0253100 PROTEIN"/>
    <property type="match status" value="1"/>
</dbReference>
<dbReference type="CDD" id="cd00180">
    <property type="entry name" value="PKc"/>
    <property type="match status" value="1"/>
</dbReference>
<dbReference type="OrthoDB" id="1668230at2759"/>
<dbReference type="SMART" id="SM00220">
    <property type="entry name" value="S_TKc"/>
    <property type="match status" value="1"/>
</dbReference>
<reference evidence="4 5" key="1">
    <citation type="submission" date="2016-08" db="EMBL/GenBank/DDBJ databases">
        <title>A Parts List for Fungal Cellulosomes Revealed by Comparative Genomics.</title>
        <authorList>
            <consortium name="DOE Joint Genome Institute"/>
            <person name="Haitjema C.H."/>
            <person name="Gilmore S.P."/>
            <person name="Henske J.K."/>
            <person name="Solomon K.V."/>
            <person name="De Groot R."/>
            <person name="Kuo A."/>
            <person name="Mondo S.J."/>
            <person name="Salamov A.A."/>
            <person name="Labutti K."/>
            <person name="Zhao Z."/>
            <person name="Chiniquy J."/>
            <person name="Barry K."/>
            <person name="Brewer H.M."/>
            <person name="Purvine S.O."/>
            <person name="Wright A.T."/>
            <person name="Boxma B."/>
            <person name="Van Alen T."/>
            <person name="Hackstein J.H."/>
            <person name="Baker S.E."/>
            <person name="Grigoriev I.V."/>
            <person name="O'Malley M.A."/>
        </authorList>
    </citation>
    <scope>NUCLEOTIDE SEQUENCE [LARGE SCALE GENOMIC DNA]</scope>
    <source>
        <strain evidence="4 5">G1</strain>
    </source>
</reference>
<dbReference type="PANTHER" id="PTHR27001:SF931">
    <property type="entry name" value="OS11G0664100 PROTEIN"/>
    <property type="match status" value="1"/>
</dbReference>
<dbReference type="GO" id="GO:0005524">
    <property type="term" value="F:ATP binding"/>
    <property type="evidence" value="ECO:0007669"/>
    <property type="project" value="UniProtKB-KW"/>
</dbReference>
<comment type="caution">
    <text evidence="4">The sequence shown here is derived from an EMBL/GenBank/DDBJ whole genome shotgun (WGS) entry which is preliminary data.</text>
</comment>
<dbReference type="SUPFAM" id="SSF56112">
    <property type="entry name" value="Protein kinase-like (PK-like)"/>
    <property type="match status" value="1"/>
</dbReference>